<organism evidence="2 3">
    <name type="scientific">Candidatus Aphodocola excrementigallinarum</name>
    <dbReference type="NCBI Taxonomy" id="2840670"/>
    <lineage>
        <taxon>Bacteria</taxon>
        <taxon>Bacillati</taxon>
        <taxon>Bacillota</taxon>
        <taxon>Bacilli</taxon>
        <taxon>Candidatus Aphodocola</taxon>
    </lineage>
</organism>
<feature type="compositionally biased region" description="Basic and acidic residues" evidence="1">
    <location>
        <begin position="17"/>
        <end position="33"/>
    </location>
</feature>
<reference evidence="2" key="2">
    <citation type="journal article" date="2021" name="PeerJ">
        <title>Extensive microbial diversity within the chicken gut microbiome revealed by metagenomics and culture.</title>
        <authorList>
            <person name="Gilroy R."/>
            <person name="Ravi A."/>
            <person name="Getino M."/>
            <person name="Pursley I."/>
            <person name="Horton D.L."/>
            <person name="Alikhan N.F."/>
            <person name="Baker D."/>
            <person name="Gharbi K."/>
            <person name="Hall N."/>
            <person name="Watson M."/>
            <person name="Adriaenssens E.M."/>
            <person name="Foster-Nyarko E."/>
            <person name="Jarju S."/>
            <person name="Secka A."/>
            <person name="Antonio M."/>
            <person name="Oren A."/>
            <person name="Chaudhuri R.R."/>
            <person name="La Ragione R."/>
            <person name="Hildebrand F."/>
            <person name="Pallen M.J."/>
        </authorList>
    </citation>
    <scope>NUCLEOTIDE SEQUENCE</scope>
    <source>
        <strain evidence="2">CHK193-30670</strain>
    </source>
</reference>
<sequence length="53" mass="6291">MKNKDKNKNNKNNKNNDVIEKKVNTMEKGKDYFEEVENNSESNIENTENQNDK</sequence>
<proteinExistence type="predicted"/>
<dbReference type="Proteomes" id="UP000824074">
    <property type="component" value="Unassembled WGS sequence"/>
</dbReference>
<gene>
    <name evidence="2" type="ORF">IAB68_05775</name>
</gene>
<feature type="region of interest" description="Disordered" evidence="1">
    <location>
        <begin position="1"/>
        <end position="53"/>
    </location>
</feature>
<evidence type="ECO:0000313" key="3">
    <source>
        <dbReference type="Proteomes" id="UP000824074"/>
    </source>
</evidence>
<evidence type="ECO:0000256" key="1">
    <source>
        <dbReference type="SAM" id="MobiDB-lite"/>
    </source>
</evidence>
<accession>A0A9D1IPA2</accession>
<evidence type="ECO:0000313" key="2">
    <source>
        <dbReference type="EMBL" id="HIU40788.1"/>
    </source>
</evidence>
<protein>
    <submittedName>
        <fullName evidence="2">Uncharacterized protein</fullName>
    </submittedName>
</protein>
<feature type="compositionally biased region" description="Low complexity" evidence="1">
    <location>
        <begin position="39"/>
        <end position="53"/>
    </location>
</feature>
<reference evidence="2" key="1">
    <citation type="submission" date="2020-10" db="EMBL/GenBank/DDBJ databases">
        <authorList>
            <person name="Gilroy R."/>
        </authorList>
    </citation>
    <scope>NUCLEOTIDE SEQUENCE</scope>
    <source>
        <strain evidence="2">CHK193-30670</strain>
    </source>
</reference>
<comment type="caution">
    <text evidence="2">The sequence shown here is derived from an EMBL/GenBank/DDBJ whole genome shotgun (WGS) entry which is preliminary data.</text>
</comment>
<dbReference type="AlphaFoldDB" id="A0A9D1IPA2"/>
<dbReference type="EMBL" id="DVMT01000058">
    <property type="protein sequence ID" value="HIU40788.1"/>
    <property type="molecule type" value="Genomic_DNA"/>
</dbReference>
<name>A0A9D1IPA2_9FIRM</name>